<dbReference type="AlphaFoldDB" id="A0A852VF08"/>
<evidence type="ECO:0000313" key="2">
    <source>
        <dbReference type="EMBL" id="NYF91438.1"/>
    </source>
</evidence>
<comment type="caution">
    <text evidence="2">The sequence shown here is derived from an EMBL/GenBank/DDBJ whole genome shotgun (WGS) entry which is preliminary data.</text>
</comment>
<evidence type="ECO:0000256" key="1">
    <source>
        <dbReference type="SAM" id="Phobius"/>
    </source>
</evidence>
<protein>
    <recommendedName>
        <fullName evidence="4">Transmembrane protein</fullName>
    </recommendedName>
</protein>
<accession>A0A852VF08</accession>
<keyword evidence="1" id="KW-0812">Transmembrane</keyword>
<dbReference type="Proteomes" id="UP000564385">
    <property type="component" value="Unassembled WGS sequence"/>
</dbReference>
<gene>
    <name evidence="2" type="ORF">HDF08_003540</name>
</gene>
<reference evidence="2 3" key="1">
    <citation type="submission" date="2020-07" db="EMBL/GenBank/DDBJ databases">
        <title>Genomic Encyclopedia of Type Strains, Phase IV (KMG-V): Genome sequencing to study the core and pangenomes of soil and plant-associated prokaryotes.</title>
        <authorList>
            <person name="Whitman W."/>
        </authorList>
    </citation>
    <scope>NUCLEOTIDE SEQUENCE [LARGE SCALE GENOMIC DNA]</scope>
    <source>
        <strain evidence="2 3">M8UP22</strain>
    </source>
</reference>
<dbReference type="EMBL" id="JACCCU010000002">
    <property type="protein sequence ID" value="NYF91438.1"/>
    <property type="molecule type" value="Genomic_DNA"/>
</dbReference>
<feature type="transmembrane region" description="Helical" evidence="1">
    <location>
        <begin position="35"/>
        <end position="59"/>
    </location>
</feature>
<evidence type="ECO:0008006" key="4">
    <source>
        <dbReference type="Google" id="ProtNLM"/>
    </source>
</evidence>
<feature type="transmembrane region" description="Helical" evidence="1">
    <location>
        <begin position="122"/>
        <end position="144"/>
    </location>
</feature>
<proteinExistence type="predicted"/>
<evidence type="ECO:0000313" key="3">
    <source>
        <dbReference type="Proteomes" id="UP000564385"/>
    </source>
</evidence>
<feature type="transmembrane region" description="Helical" evidence="1">
    <location>
        <begin position="255"/>
        <end position="276"/>
    </location>
</feature>
<keyword evidence="1" id="KW-1133">Transmembrane helix</keyword>
<keyword evidence="1" id="KW-0472">Membrane</keyword>
<sequence length="286" mass="29594">MAHVGNVNLPVEDQRTGYRSVGNNEANSSGVSWSAVVAGAFVTAALSLILIALGTGLGLASVSVWSGVGASTSTIGGAAIVWLILIQIMSSSMGGYLAGRLRTKWAGIRTDEVYFRDTAHGFLAWSVALVVTAAFLTSAATSLMGAAPGSENSTAATKNQAGTASPNPYFVDSLFRTDGSKPEIDNTSVNREAGVIFATALKQGDLSAADKTYLDQLVISKTGLSQSDADKRVSDLFLSVKAAAETARKSVAHTLLWTFVALLIGAFCASFAGTIGGRQRDHVVAI</sequence>
<name>A0A852VF08_9BACT</name>
<organism evidence="2 3">
    <name type="scientific">Tunturiibacter lichenicola</name>
    <dbReference type="NCBI Taxonomy" id="2051959"/>
    <lineage>
        <taxon>Bacteria</taxon>
        <taxon>Pseudomonadati</taxon>
        <taxon>Acidobacteriota</taxon>
        <taxon>Terriglobia</taxon>
        <taxon>Terriglobales</taxon>
        <taxon>Acidobacteriaceae</taxon>
        <taxon>Tunturiibacter</taxon>
    </lineage>
</organism>